<gene>
    <name evidence="4" type="ORF">MMIC_P1060</name>
</gene>
<dbReference type="Gene3D" id="2.70.70.10">
    <property type="entry name" value="Glucose Permease (Domain IIA)"/>
    <property type="match status" value="1"/>
</dbReference>
<dbReference type="Pfam" id="PF01551">
    <property type="entry name" value="Peptidase_M23"/>
    <property type="match status" value="1"/>
</dbReference>
<comment type="caution">
    <text evidence="4">The sequence shown here is derived from an EMBL/GenBank/DDBJ whole genome shotgun (WGS) entry which is preliminary data.</text>
</comment>
<evidence type="ECO:0000313" key="5">
    <source>
        <dbReference type="Proteomes" id="UP000231632"/>
    </source>
</evidence>
<keyword evidence="2" id="KW-0732">Signal</keyword>
<dbReference type="InterPro" id="IPR050570">
    <property type="entry name" value="Cell_wall_metabolism_enzyme"/>
</dbReference>
<dbReference type="RefSeq" id="WP_072659415.1">
    <property type="nucleotide sequence ID" value="NZ_BDFD01000007.1"/>
</dbReference>
<evidence type="ECO:0000313" key="4">
    <source>
        <dbReference type="EMBL" id="GAV20098.1"/>
    </source>
</evidence>
<sequence>MKALFRILSVFLMLAWIPCTADLAAAAGLSTEQKIERIKQERKKLAKVKRKLENQLGSVGKEMRTLDAALIKARKSSRAARDKVRATDKKLAGLKHKSKQLQKRIVELKQAMLNQAVAAWKRSSRTSEWMGLFTGVSVSDIPHRRYLLNGVMSSQADDRRLYTESIAELATVKAELQQQRVALDKLRIEKKKAAFELSKRVDDKRKVLNRVRKEMSAKKSKDKHLAREEKALLRLLDGMSQELLSMDKQDGLVKKVRKRKGRLAWPLPGRIVASFHSRPKSTMPRLQGVQLKPKSRVKAVKAMASGQVRYADWFGGYGLMTIVDYGEGVLGVYAHNDVLYKQLGDWVEEGEMIADAGSTGWVNKVTVYFEIRDRGKAVNPKRWCRR</sequence>
<dbReference type="AlphaFoldDB" id="A0A1L8CMG0"/>
<dbReference type="SUPFAM" id="SSF51261">
    <property type="entry name" value="Duplicated hybrid motif"/>
    <property type="match status" value="1"/>
</dbReference>
<keyword evidence="1" id="KW-0175">Coiled coil</keyword>
<keyword evidence="4" id="KW-0378">Hydrolase</keyword>
<dbReference type="InterPro" id="IPR016047">
    <property type="entry name" value="M23ase_b-sheet_dom"/>
</dbReference>
<proteinExistence type="predicted"/>
<name>A0A1L8CMG0_9PROT</name>
<dbReference type="PANTHER" id="PTHR21666:SF270">
    <property type="entry name" value="MUREIN HYDROLASE ACTIVATOR ENVC"/>
    <property type="match status" value="1"/>
</dbReference>
<keyword evidence="5" id="KW-1185">Reference proteome</keyword>
<dbReference type="EMBL" id="BDFD01000007">
    <property type="protein sequence ID" value="GAV20098.1"/>
    <property type="molecule type" value="Genomic_DNA"/>
</dbReference>
<protein>
    <submittedName>
        <fullName evidence="4">Murein hydrolase activator EnvC</fullName>
    </submittedName>
</protein>
<reference evidence="4 5" key="1">
    <citation type="journal article" date="2017" name="Arch. Microbiol.">
        <title>Mariprofundus micogutta sp. nov., a novel iron-oxidizing zetaproteobacterium isolated from a deep-sea hydrothermal field at the Bayonnaise knoll of the Izu-Ogasawara arc, and a description of Mariprofundales ord. nov. and Zetaproteobacteria classis nov.</title>
        <authorList>
            <person name="Makita H."/>
            <person name="Tanaka E."/>
            <person name="Mitsunobu S."/>
            <person name="Miyazaki M."/>
            <person name="Nunoura T."/>
            <person name="Uematsu K."/>
            <person name="Takaki Y."/>
            <person name="Nishi S."/>
            <person name="Shimamura S."/>
            <person name="Takai K."/>
        </authorList>
    </citation>
    <scope>NUCLEOTIDE SEQUENCE [LARGE SCALE GENOMIC DNA]</scope>
    <source>
        <strain evidence="4 5">ET2</strain>
    </source>
</reference>
<dbReference type="CDD" id="cd12797">
    <property type="entry name" value="M23_peptidase"/>
    <property type="match status" value="1"/>
</dbReference>
<dbReference type="GO" id="GO:0004222">
    <property type="term" value="F:metalloendopeptidase activity"/>
    <property type="evidence" value="ECO:0007669"/>
    <property type="project" value="TreeGrafter"/>
</dbReference>
<accession>A0A1L8CMG0</accession>
<feature type="coiled-coil region" evidence="1">
    <location>
        <begin position="84"/>
        <end position="111"/>
    </location>
</feature>
<feature type="chain" id="PRO_5012385914" evidence="2">
    <location>
        <begin position="22"/>
        <end position="386"/>
    </location>
</feature>
<dbReference type="Proteomes" id="UP000231632">
    <property type="component" value="Unassembled WGS sequence"/>
</dbReference>
<dbReference type="OrthoDB" id="9784703at2"/>
<dbReference type="InterPro" id="IPR011055">
    <property type="entry name" value="Dup_hybrid_motif"/>
</dbReference>
<evidence type="ECO:0000259" key="3">
    <source>
        <dbReference type="Pfam" id="PF01551"/>
    </source>
</evidence>
<dbReference type="Gene3D" id="6.10.250.3150">
    <property type="match status" value="1"/>
</dbReference>
<feature type="domain" description="M23ase beta-sheet core" evidence="3">
    <location>
        <begin position="288"/>
        <end position="380"/>
    </location>
</feature>
<feature type="coiled-coil region" evidence="1">
    <location>
        <begin position="31"/>
        <end position="58"/>
    </location>
</feature>
<feature type="signal peptide" evidence="2">
    <location>
        <begin position="1"/>
        <end position="21"/>
    </location>
</feature>
<dbReference type="STRING" id="1921010.MMIC_P1060"/>
<organism evidence="4 5">
    <name type="scientific">Mariprofundus micogutta</name>
    <dbReference type="NCBI Taxonomy" id="1921010"/>
    <lineage>
        <taxon>Bacteria</taxon>
        <taxon>Pseudomonadati</taxon>
        <taxon>Pseudomonadota</taxon>
        <taxon>Candidatius Mariprofundia</taxon>
        <taxon>Mariprofundales</taxon>
        <taxon>Mariprofundaceae</taxon>
        <taxon>Mariprofundus</taxon>
    </lineage>
</organism>
<evidence type="ECO:0000256" key="2">
    <source>
        <dbReference type="SAM" id="SignalP"/>
    </source>
</evidence>
<evidence type="ECO:0000256" key="1">
    <source>
        <dbReference type="SAM" id="Coils"/>
    </source>
</evidence>
<dbReference type="PANTHER" id="PTHR21666">
    <property type="entry name" value="PEPTIDASE-RELATED"/>
    <property type="match status" value="1"/>
</dbReference>